<keyword evidence="2" id="KW-1185">Reference proteome</keyword>
<organism evidence="1 2">
    <name type="scientific">Streptomyces albospinus</name>
    <dbReference type="NCBI Taxonomy" id="285515"/>
    <lineage>
        <taxon>Bacteria</taxon>
        <taxon>Bacillati</taxon>
        <taxon>Actinomycetota</taxon>
        <taxon>Actinomycetes</taxon>
        <taxon>Kitasatosporales</taxon>
        <taxon>Streptomycetaceae</taxon>
        <taxon>Streptomyces</taxon>
    </lineage>
</organism>
<gene>
    <name evidence="1" type="ORF">GCM10010211_35410</name>
</gene>
<comment type="caution">
    <text evidence="1">The sequence shown here is derived from an EMBL/GenBank/DDBJ whole genome shotgun (WGS) entry which is preliminary data.</text>
</comment>
<dbReference type="Gene3D" id="3.30.70.3090">
    <property type="entry name" value="ORF SCO4226, nickel-binding ferredoxin-like monomer"/>
    <property type="match status" value="1"/>
</dbReference>
<accession>A0ABQ2V441</accession>
<proteinExistence type="predicted"/>
<dbReference type="Pfam" id="PF14026">
    <property type="entry name" value="SCO4226-like"/>
    <property type="match status" value="1"/>
</dbReference>
<evidence type="ECO:0000313" key="2">
    <source>
        <dbReference type="Proteomes" id="UP000654471"/>
    </source>
</evidence>
<evidence type="ECO:0000313" key="1">
    <source>
        <dbReference type="EMBL" id="GGU67094.1"/>
    </source>
</evidence>
<dbReference type="InterPro" id="IPR042557">
    <property type="entry name" value="SCO4226"/>
</dbReference>
<dbReference type="NCBIfam" id="NF033706">
    <property type="entry name" value="Ni_bind_SCO4226"/>
    <property type="match status" value="1"/>
</dbReference>
<protein>
    <submittedName>
        <fullName evidence="1">Guanylate cyclase</fullName>
    </submittedName>
</protein>
<reference evidence="2" key="1">
    <citation type="journal article" date="2019" name="Int. J. Syst. Evol. Microbiol.">
        <title>The Global Catalogue of Microorganisms (GCM) 10K type strain sequencing project: providing services to taxonomists for standard genome sequencing and annotation.</title>
        <authorList>
            <consortium name="The Broad Institute Genomics Platform"/>
            <consortium name="The Broad Institute Genome Sequencing Center for Infectious Disease"/>
            <person name="Wu L."/>
            <person name="Ma J."/>
        </authorList>
    </citation>
    <scope>NUCLEOTIDE SEQUENCE [LARGE SCALE GENOMIC DNA]</scope>
    <source>
        <strain evidence="2">JCM 3399</strain>
    </source>
</reference>
<sequence>MKGEGAHPFARASGGIGRLIPMAKFMDIHHGMKGVTAKQLQAAHEADLAIESQEGVHFEHAWADPVSGDVFCLSEAPSAGAVQRVHERAGHTADEIHPVPLSI</sequence>
<dbReference type="InterPro" id="IPR025336">
    <property type="entry name" value="SCO4226-like"/>
</dbReference>
<dbReference type="EMBL" id="BMRP01000011">
    <property type="protein sequence ID" value="GGU67094.1"/>
    <property type="molecule type" value="Genomic_DNA"/>
</dbReference>
<dbReference type="Proteomes" id="UP000654471">
    <property type="component" value="Unassembled WGS sequence"/>
</dbReference>
<name>A0ABQ2V441_9ACTN</name>